<gene>
    <name evidence="2" type="ORF">EYF80_030328</name>
</gene>
<evidence type="ECO:0000313" key="3">
    <source>
        <dbReference type="Proteomes" id="UP000314294"/>
    </source>
</evidence>
<feature type="region of interest" description="Disordered" evidence="1">
    <location>
        <begin position="43"/>
        <end position="72"/>
    </location>
</feature>
<dbReference type="AlphaFoldDB" id="A0A4Z2H2U6"/>
<accession>A0A4Z2H2U6</accession>
<dbReference type="EMBL" id="SRLO01000356">
    <property type="protein sequence ID" value="TNN59413.1"/>
    <property type="molecule type" value="Genomic_DNA"/>
</dbReference>
<dbReference type="Proteomes" id="UP000314294">
    <property type="component" value="Unassembled WGS sequence"/>
</dbReference>
<evidence type="ECO:0000256" key="1">
    <source>
        <dbReference type="SAM" id="MobiDB-lite"/>
    </source>
</evidence>
<organism evidence="2 3">
    <name type="scientific">Liparis tanakae</name>
    <name type="common">Tanaka's snailfish</name>
    <dbReference type="NCBI Taxonomy" id="230148"/>
    <lineage>
        <taxon>Eukaryota</taxon>
        <taxon>Metazoa</taxon>
        <taxon>Chordata</taxon>
        <taxon>Craniata</taxon>
        <taxon>Vertebrata</taxon>
        <taxon>Euteleostomi</taxon>
        <taxon>Actinopterygii</taxon>
        <taxon>Neopterygii</taxon>
        <taxon>Teleostei</taxon>
        <taxon>Neoteleostei</taxon>
        <taxon>Acanthomorphata</taxon>
        <taxon>Eupercaria</taxon>
        <taxon>Perciformes</taxon>
        <taxon>Cottioidei</taxon>
        <taxon>Cottales</taxon>
        <taxon>Liparidae</taxon>
        <taxon>Liparis</taxon>
    </lineage>
</organism>
<proteinExistence type="predicted"/>
<keyword evidence="3" id="KW-1185">Reference proteome</keyword>
<reference evidence="2 3" key="1">
    <citation type="submission" date="2019-03" db="EMBL/GenBank/DDBJ databases">
        <title>First draft genome of Liparis tanakae, snailfish: a comprehensive survey of snailfish specific genes.</title>
        <authorList>
            <person name="Kim W."/>
            <person name="Song I."/>
            <person name="Jeong J.-H."/>
            <person name="Kim D."/>
            <person name="Kim S."/>
            <person name="Ryu S."/>
            <person name="Song J.Y."/>
            <person name="Lee S.K."/>
        </authorList>
    </citation>
    <scope>NUCLEOTIDE SEQUENCE [LARGE SCALE GENOMIC DNA]</scope>
    <source>
        <tissue evidence="2">Muscle</tissue>
    </source>
</reference>
<comment type="caution">
    <text evidence="2">The sequence shown here is derived from an EMBL/GenBank/DDBJ whole genome shotgun (WGS) entry which is preliminary data.</text>
</comment>
<name>A0A4Z2H2U6_9TELE</name>
<evidence type="ECO:0000313" key="2">
    <source>
        <dbReference type="EMBL" id="TNN59413.1"/>
    </source>
</evidence>
<protein>
    <submittedName>
        <fullName evidence="2">Uncharacterized protein</fullName>
    </submittedName>
</protein>
<feature type="compositionally biased region" description="Polar residues" evidence="1">
    <location>
        <begin position="60"/>
        <end position="72"/>
    </location>
</feature>
<sequence length="72" mass="8115">MLCFSTLRGTSENTKHLFFETAVELEVRCSRVLWSRRSSLGNASLQMSEGEPIQMRSKVKTTPSSTRSCDSK</sequence>